<name>A0A4Q1VBL0_9BRAD</name>
<reference evidence="1 2" key="1">
    <citation type="submission" date="2017-03" db="EMBL/GenBank/DDBJ databases">
        <authorList>
            <person name="Safronova V.I."/>
            <person name="Sazanova A.L."/>
            <person name="Chirak E.R."/>
        </authorList>
    </citation>
    <scope>NUCLEOTIDE SEQUENCE [LARGE SCALE GENOMIC DNA]</scope>
    <source>
        <strain evidence="1 2">Opo-243</strain>
    </source>
</reference>
<keyword evidence="2" id="KW-1185">Reference proteome</keyword>
<dbReference type="AlphaFoldDB" id="A0A4Q1VBL0"/>
<sequence>MAEIRKSQALAQLAKVWAAKRSEPRRLGFMQMMGLAGIDARPILTDGEDGLERRYGLLCIGCLPSSA</sequence>
<comment type="caution">
    <text evidence="1">The sequence shown here is derived from an EMBL/GenBank/DDBJ whole genome shotgun (WGS) entry which is preliminary data.</text>
</comment>
<organism evidence="1 2">
    <name type="scientific">Bradyrhizobium betae</name>
    <dbReference type="NCBI Taxonomy" id="244734"/>
    <lineage>
        <taxon>Bacteria</taxon>
        <taxon>Pseudomonadati</taxon>
        <taxon>Pseudomonadota</taxon>
        <taxon>Alphaproteobacteria</taxon>
        <taxon>Hyphomicrobiales</taxon>
        <taxon>Nitrobacteraceae</taxon>
        <taxon>Bradyrhizobium</taxon>
    </lineage>
</organism>
<proteinExistence type="predicted"/>
<evidence type="ECO:0000313" key="1">
    <source>
        <dbReference type="EMBL" id="RXT48603.1"/>
    </source>
</evidence>
<dbReference type="Proteomes" id="UP000290819">
    <property type="component" value="Unassembled WGS sequence"/>
</dbReference>
<gene>
    <name evidence="1" type="ORF">B5V03_11795</name>
</gene>
<dbReference type="EMBL" id="MZXW01000016">
    <property type="protein sequence ID" value="RXT48603.1"/>
    <property type="molecule type" value="Genomic_DNA"/>
</dbReference>
<accession>A0A4Q1VBL0</accession>
<evidence type="ECO:0000313" key="2">
    <source>
        <dbReference type="Proteomes" id="UP000290819"/>
    </source>
</evidence>
<protein>
    <submittedName>
        <fullName evidence="1">Uncharacterized protein</fullName>
    </submittedName>
</protein>